<dbReference type="Proteomes" id="UP000315711">
    <property type="component" value="Unassembled WGS sequence"/>
</dbReference>
<keyword evidence="8" id="KW-0282">Flagellum</keyword>
<proteinExistence type="inferred from homology"/>
<dbReference type="EMBL" id="VLKZ01000001">
    <property type="protein sequence ID" value="TWI59961.1"/>
    <property type="molecule type" value="Genomic_DNA"/>
</dbReference>
<evidence type="ECO:0000256" key="3">
    <source>
        <dbReference type="ARBA" id="ARBA00023054"/>
    </source>
</evidence>
<dbReference type="RefSeq" id="WP_144448778.1">
    <property type="nucleotide sequence ID" value="NZ_VLKZ01000001.1"/>
</dbReference>
<comment type="similarity">
    <text evidence="1 5">Belongs to the FliD family.</text>
</comment>
<dbReference type="GO" id="GO:0005576">
    <property type="term" value="C:extracellular region"/>
    <property type="evidence" value="ECO:0007669"/>
    <property type="project" value="UniProtKB-SubCell"/>
</dbReference>
<comment type="subcellular location">
    <subcellularLocation>
        <location evidence="5">Secreted</location>
    </subcellularLocation>
    <subcellularLocation>
        <location evidence="5">Bacterial flagellum</location>
    </subcellularLocation>
</comment>
<comment type="function">
    <text evidence="5">Required for morphogenesis and for the elongation of the flagellar filament by facilitating polymerization of the flagellin monomers at the tip of growing filament. Forms a capping structure, which prevents flagellin subunits (transported through the central channel of the flagellum) from leaking out without polymerization at the distal end.</text>
</comment>
<gene>
    <name evidence="8" type="ORF">IQ10_00384</name>
</gene>
<comment type="caution">
    <text evidence="8">The sequence shown here is derived from an EMBL/GenBank/DDBJ whole genome shotgun (WGS) entry which is preliminary data.</text>
</comment>
<organism evidence="8 9">
    <name type="scientific">Halalkalibacter nanhaiisediminis</name>
    <dbReference type="NCBI Taxonomy" id="688079"/>
    <lineage>
        <taxon>Bacteria</taxon>
        <taxon>Bacillati</taxon>
        <taxon>Bacillota</taxon>
        <taxon>Bacilli</taxon>
        <taxon>Bacillales</taxon>
        <taxon>Bacillaceae</taxon>
        <taxon>Halalkalibacter</taxon>
    </lineage>
</organism>
<dbReference type="PANTHER" id="PTHR30288:SF0">
    <property type="entry name" value="FLAGELLAR HOOK-ASSOCIATED PROTEIN 2"/>
    <property type="match status" value="1"/>
</dbReference>
<dbReference type="GO" id="GO:0009421">
    <property type="term" value="C:bacterial-type flagellum filament cap"/>
    <property type="evidence" value="ECO:0007669"/>
    <property type="project" value="InterPro"/>
</dbReference>
<comment type="subunit">
    <text evidence="2 5">Homopentamer.</text>
</comment>
<evidence type="ECO:0000313" key="8">
    <source>
        <dbReference type="EMBL" id="TWI59961.1"/>
    </source>
</evidence>
<evidence type="ECO:0000256" key="5">
    <source>
        <dbReference type="RuleBase" id="RU362066"/>
    </source>
</evidence>
<dbReference type="InterPro" id="IPR040026">
    <property type="entry name" value="FliD"/>
</dbReference>
<dbReference type="InterPro" id="IPR003481">
    <property type="entry name" value="FliD_N"/>
</dbReference>
<evidence type="ECO:0000259" key="6">
    <source>
        <dbReference type="Pfam" id="PF02465"/>
    </source>
</evidence>
<feature type="domain" description="Flagellar hook-associated protein 2 C-terminal" evidence="7">
    <location>
        <begin position="398"/>
        <end position="662"/>
    </location>
</feature>
<feature type="domain" description="Flagellar hook-associated protein 2 N-terminal" evidence="6">
    <location>
        <begin position="8"/>
        <end position="105"/>
    </location>
</feature>
<keyword evidence="8" id="KW-0966">Cell projection</keyword>
<keyword evidence="5" id="KW-0964">Secreted</keyword>
<evidence type="ECO:0000256" key="4">
    <source>
        <dbReference type="ARBA" id="ARBA00023143"/>
    </source>
</evidence>
<dbReference type="GO" id="GO:0007155">
    <property type="term" value="P:cell adhesion"/>
    <property type="evidence" value="ECO:0007669"/>
    <property type="project" value="InterPro"/>
</dbReference>
<evidence type="ECO:0000256" key="2">
    <source>
        <dbReference type="ARBA" id="ARBA00011255"/>
    </source>
</evidence>
<dbReference type="OrthoDB" id="9776025at2"/>
<keyword evidence="8" id="KW-0969">Cilium</keyword>
<dbReference type="GO" id="GO:0009424">
    <property type="term" value="C:bacterial-type flagellum hook"/>
    <property type="evidence" value="ECO:0007669"/>
    <property type="project" value="UniProtKB-UniRule"/>
</dbReference>
<dbReference type="AlphaFoldDB" id="A0A562QT63"/>
<name>A0A562QT63_9BACI</name>
<dbReference type="PANTHER" id="PTHR30288">
    <property type="entry name" value="FLAGELLAR CAP/ASSEMBLY PROTEIN FLID"/>
    <property type="match status" value="1"/>
</dbReference>
<dbReference type="Pfam" id="PF07195">
    <property type="entry name" value="FliD_C"/>
    <property type="match status" value="1"/>
</dbReference>
<sequence length="677" mass="74875">MRIAGLATGMDINQMVSDLMKAQRLPIDKMMQDRQVIQWQMEDYREINRKLDTFRNNTFDSVIRQANMLAKTVSSTNESRVSATATANAGNMTLRISNVTELATAASYSSTAKISGATKIKSTGSLGSQEFGTGITWSKGIVHRENVRQSATSEIVQLGQKDITNHQDMVVKANGKVYDVVLEDATNTIDTITDDQVLLNAAGGTLTFKSPINQGTTVSTVYTTKNAVQNFEVETARKNFQVQKSGLALDTLEIKAGGTTYSDAENNLVTDRDQLAAGKVFVNLDTGQIEFFEVQSKVSVDYQQRYTATGLSTYNAEGQEVSDKFIFTANQSLNTVFTEISRSSVGVNGFYDESADKINMSRTATGLFNPTAGGSEITFTGQLFESVLKMDGTGDGGAKNATFTLNGLETTRQSNTFTVAGMTVTLKEKTVGAEVITLSASTDTDKVFDTIKKFIDEYNELLDFTNGKLTEERYRDYRPLTDEQKDALSEKEVERWEERARSGLLRNDSVLRNQFDRMRVDMYSAVSGSLDTEFRQLSTIGITTSRDVMERGKLVIDEDKLRAAIESDAEGVFQLFSADGASSEEKGIARRVRETLDGAINSLAERAGGFRGKVQNKQFTLGRNLDSINNRISDFERRLQQVEDRYWRQFNAMDAAVNQANKQAETLFSQLMGNQGQ</sequence>
<evidence type="ECO:0000256" key="1">
    <source>
        <dbReference type="ARBA" id="ARBA00009764"/>
    </source>
</evidence>
<evidence type="ECO:0000313" key="9">
    <source>
        <dbReference type="Proteomes" id="UP000315711"/>
    </source>
</evidence>
<keyword evidence="3" id="KW-0175">Coiled coil</keyword>
<evidence type="ECO:0000259" key="7">
    <source>
        <dbReference type="Pfam" id="PF07195"/>
    </source>
</evidence>
<keyword evidence="4 5" id="KW-0975">Bacterial flagellum</keyword>
<dbReference type="Pfam" id="PF02465">
    <property type="entry name" value="FliD_N"/>
    <property type="match status" value="1"/>
</dbReference>
<reference evidence="8 9" key="1">
    <citation type="journal article" date="2015" name="Stand. Genomic Sci.">
        <title>Genomic Encyclopedia of Bacterial and Archaeal Type Strains, Phase III: the genomes of soil and plant-associated and newly described type strains.</title>
        <authorList>
            <person name="Whitman W.B."/>
            <person name="Woyke T."/>
            <person name="Klenk H.P."/>
            <person name="Zhou Y."/>
            <person name="Lilburn T.G."/>
            <person name="Beck B.J."/>
            <person name="De Vos P."/>
            <person name="Vandamme P."/>
            <person name="Eisen J.A."/>
            <person name="Garrity G."/>
            <person name="Hugenholtz P."/>
            <person name="Kyrpides N.C."/>
        </authorList>
    </citation>
    <scope>NUCLEOTIDE SEQUENCE [LARGE SCALE GENOMIC DNA]</scope>
    <source>
        <strain evidence="8 9">CGMCC 1.10116</strain>
    </source>
</reference>
<dbReference type="InterPro" id="IPR010809">
    <property type="entry name" value="FliD_C"/>
</dbReference>
<protein>
    <recommendedName>
        <fullName evidence="5">Flagellar hook-associated protein 2</fullName>
        <shortName evidence="5">HAP2</shortName>
    </recommendedName>
    <alternativeName>
        <fullName evidence="5">Flagellar cap protein</fullName>
    </alternativeName>
</protein>
<accession>A0A562QT63</accession>
<keyword evidence="9" id="KW-1185">Reference proteome</keyword>
<dbReference type="GO" id="GO:0071973">
    <property type="term" value="P:bacterial-type flagellum-dependent cell motility"/>
    <property type="evidence" value="ECO:0007669"/>
    <property type="project" value="TreeGrafter"/>
</dbReference>